<reference evidence="1 2" key="1">
    <citation type="submission" date="2018-06" db="EMBL/GenBank/DDBJ databases">
        <authorList>
            <consortium name="Pathogen Informatics"/>
            <person name="Doyle S."/>
        </authorList>
    </citation>
    <scope>NUCLEOTIDE SEQUENCE [LARGE SCALE GENOMIC DNA]</scope>
    <source>
        <strain evidence="1 2">NCTC13076</strain>
    </source>
</reference>
<name>A0A2X1WLY1_9FIRM</name>
<accession>A0A2X1WLY1</accession>
<dbReference type="RefSeq" id="WP_112889209.1">
    <property type="nucleotide sequence ID" value="NZ_UATM01000002.1"/>
</dbReference>
<dbReference type="Proteomes" id="UP000250070">
    <property type="component" value="Unassembled WGS sequence"/>
</dbReference>
<protein>
    <submittedName>
        <fullName evidence="1">Uncharacterized protein</fullName>
    </submittedName>
</protein>
<proteinExistence type="predicted"/>
<organism evidence="1 2">
    <name type="scientific">Peptoniphilus harei</name>
    <dbReference type="NCBI Taxonomy" id="54005"/>
    <lineage>
        <taxon>Bacteria</taxon>
        <taxon>Bacillati</taxon>
        <taxon>Bacillota</taxon>
        <taxon>Tissierellia</taxon>
        <taxon>Tissierellales</taxon>
        <taxon>Peptoniphilaceae</taxon>
        <taxon>Peptoniphilus</taxon>
    </lineage>
</organism>
<dbReference type="AlphaFoldDB" id="A0A2X1WLY1"/>
<evidence type="ECO:0000313" key="1">
    <source>
        <dbReference type="EMBL" id="SPY31857.1"/>
    </source>
</evidence>
<dbReference type="EMBL" id="UATM01000002">
    <property type="protein sequence ID" value="SPY31857.1"/>
    <property type="molecule type" value="Genomic_DNA"/>
</dbReference>
<evidence type="ECO:0000313" key="2">
    <source>
        <dbReference type="Proteomes" id="UP000250070"/>
    </source>
</evidence>
<gene>
    <name evidence="1" type="ORF">NCTC13076_00017</name>
</gene>
<sequence length="79" mass="9617">MSRLVELYCGEDKVSIDSNYTFKNYLEERKIDDEIYKKDKEFWKKKIESSFPLEAPNLPINKKPEMIEKVVFFKKKENY</sequence>